<feature type="region of interest" description="Disordered" evidence="9">
    <location>
        <begin position="173"/>
        <end position="239"/>
    </location>
</feature>
<feature type="non-terminal residue" evidence="13">
    <location>
        <position position="482"/>
    </location>
</feature>
<accession>A0A851B4F6</accession>
<dbReference type="InterPro" id="IPR017857">
    <property type="entry name" value="Coagulation_fac-like_Gla_dom"/>
</dbReference>
<evidence type="ECO:0000313" key="13">
    <source>
        <dbReference type="EMBL" id="NWI38354.1"/>
    </source>
</evidence>
<dbReference type="PROSITE" id="PS50026">
    <property type="entry name" value="EGF_3"/>
    <property type="match status" value="1"/>
</dbReference>
<keyword evidence="8" id="KW-0378">Hydrolase</keyword>
<dbReference type="FunFam" id="4.10.740.10:FF:000001">
    <property type="entry name" value="vitamin K-dependent protein S"/>
    <property type="match status" value="1"/>
</dbReference>
<evidence type="ECO:0000256" key="4">
    <source>
        <dbReference type="ARBA" id="ARBA00023157"/>
    </source>
</evidence>
<gene>
    <name evidence="13" type="primary">F9_0</name>
    <name evidence="13" type="ORF">PICGYM_R13116</name>
</gene>
<feature type="domain" description="Peptidase S1" evidence="11">
    <location>
        <begin position="249"/>
        <end position="480"/>
    </location>
</feature>
<dbReference type="InterPro" id="IPR001314">
    <property type="entry name" value="Peptidase_S1A"/>
</dbReference>
<proteinExistence type="predicted"/>
<feature type="non-terminal residue" evidence="13">
    <location>
        <position position="1"/>
    </location>
</feature>
<sequence length="482" mass="53364">LYHSAEYLSDCDCNNAALAVFMRKDKAHEVLRVHKRANYFLEEIHPGDLERECNEEKCSFEEAKEIFHSQEKTVRNLILGEIEGSLNPCSTNPCNNGGVCKIRHYSYFCICPPEFGGHNCETGESECWYKNGGCWHYCRDGDSAFHVVCSCARDYALHEDGKRCVQAGKAEASRTTAPAARREGTVGNATMENQRGDGSGLNGTGSVRRGNEGLHQGSDWGDVLDMPQPSPQTTQTNISSTLEQYDSRVTGGTLCHRGHCPWQVLLRDSRDIGFCGGSLIGRRWVLTAAHCLDLVSPQHVTLGEHPYQREFKEQKIAVERTWTHPHYNSNNYNGDIALLYLSSAAVLNTYVIPICLPSPNLAALLSEEGRVGMVSGWGATHKRGSTLRFLMKVRLPIVGLERCQQAMDRLLTDSMFCAGHSTATADACKGDSGGPFAVSHRNTWFLLGIVSWGEGCAEQGKYGVYTRVSNYIPWIKEVVQSV</sequence>
<dbReference type="PROSITE" id="PS00022">
    <property type="entry name" value="EGF_1"/>
    <property type="match status" value="1"/>
</dbReference>
<dbReference type="PROSITE" id="PS50240">
    <property type="entry name" value="TRYPSIN_DOM"/>
    <property type="match status" value="1"/>
</dbReference>
<dbReference type="GO" id="GO:0005509">
    <property type="term" value="F:calcium ion binding"/>
    <property type="evidence" value="ECO:0007669"/>
    <property type="project" value="InterPro"/>
</dbReference>
<dbReference type="SMART" id="SM00020">
    <property type="entry name" value="Tryp_SPc"/>
    <property type="match status" value="1"/>
</dbReference>
<keyword evidence="3 7" id="KW-0245">EGF-like domain</keyword>
<dbReference type="Gene3D" id="2.40.10.10">
    <property type="entry name" value="Trypsin-like serine proteases"/>
    <property type="match status" value="2"/>
</dbReference>
<dbReference type="EMBL" id="WEKY01015108">
    <property type="protein sequence ID" value="NWI38354.1"/>
    <property type="molecule type" value="Genomic_DNA"/>
</dbReference>
<feature type="active site" description="Charge relay system" evidence="6">
    <location>
        <position position="335"/>
    </location>
</feature>
<keyword evidence="14" id="KW-1185">Reference proteome</keyword>
<evidence type="ECO:0000256" key="1">
    <source>
        <dbReference type="ARBA" id="ARBA00004613"/>
    </source>
</evidence>
<dbReference type="SUPFAM" id="SSF50494">
    <property type="entry name" value="Trypsin-like serine proteases"/>
    <property type="match status" value="1"/>
</dbReference>
<comment type="subcellular location">
    <subcellularLocation>
        <location evidence="1">Secreted</location>
    </subcellularLocation>
</comment>
<dbReference type="InterPro" id="IPR009003">
    <property type="entry name" value="Peptidase_S1_PA"/>
</dbReference>
<dbReference type="PANTHER" id="PTHR24278:SF25">
    <property type="entry name" value="COAGULATION FACTOR IX"/>
    <property type="match status" value="1"/>
</dbReference>
<protein>
    <submittedName>
        <fullName evidence="13">FA9 factor</fullName>
    </submittedName>
</protein>
<feature type="domain" description="EGF-like" evidence="10">
    <location>
        <begin position="85"/>
        <end position="121"/>
    </location>
</feature>
<dbReference type="PANTHER" id="PTHR24278">
    <property type="entry name" value="COAGULATION FACTOR"/>
    <property type="match status" value="1"/>
</dbReference>
<feature type="domain" description="Gla" evidence="12">
    <location>
        <begin position="36"/>
        <end position="84"/>
    </location>
</feature>
<dbReference type="GO" id="GO:0005615">
    <property type="term" value="C:extracellular space"/>
    <property type="evidence" value="ECO:0007669"/>
    <property type="project" value="TreeGrafter"/>
</dbReference>
<dbReference type="InterPro" id="IPR000742">
    <property type="entry name" value="EGF"/>
</dbReference>
<dbReference type="InterPro" id="IPR043504">
    <property type="entry name" value="Peptidase_S1_PA_chymotrypsin"/>
</dbReference>
<dbReference type="SUPFAM" id="SSF57196">
    <property type="entry name" value="EGF/Laminin"/>
    <property type="match status" value="2"/>
</dbReference>
<dbReference type="InterPro" id="IPR012224">
    <property type="entry name" value="Pept_S1A_FX"/>
</dbReference>
<dbReference type="FunFam" id="2.40.10.10:FF:000068">
    <property type="entry name" value="transmembrane protease serine 2"/>
    <property type="match status" value="1"/>
</dbReference>
<reference evidence="13" key="1">
    <citation type="submission" date="2019-10" db="EMBL/GenBank/DDBJ databases">
        <title>Bird 10,000 Genomes (B10K) Project - Family phase.</title>
        <authorList>
            <person name="Zhang G."/>
        </authorList>
    </citation>
    <scope>NUCLEOTIDE SEQUENCE</scope>
    <source>
        <strain evidence="13">B10K-DU-012-30</strain>
        <tissue evidence="13">Muscle</tissue>
    </source>
</reference>
<feature type="active site" description="Charge relay system" evidence="6">
    <location>
        <position position="290"/>
    </location>
</feature>
<dbReference type="GO" id="GO:0006508">
    <property type="term" value="P:proteolysis"/>
    <property type="evidence" value="ECO:0007669"/>
    <property type="project" value="UniProtKB-KW"/>
</dbReference>
<evidence type="ECO:0000256" key="9">
    <source>
        <dbReference type="SAM" id="MobiDB-lite"/>
    </source>
</evidence>
<dbReference type="PROSITE" id="PS00134">
    <property type="entry name" value="TRYPSIN_HIS"/>
    <property type="match status" value="1"/>
</dbReference>
<keyword evidence="8" id="KW-0720">Serine protease</keyword>
<dbReference type="Gene3D" id="4.10.740.10">
    <property type="entry name" value="Coagulation Factor IX"/>
    <property type="match status" value="1"/>
</dbReference>
<keyword evidence="5" id="KW-0325">Glycoprotein</keyword>
<dbReference type="OrthoDB" id="5918597at2759"/>
<dbReference type="CDD" id="cd00054">
    <property type="entry name" value="EGF_CA"/>
    <property type="match status" value="1"/>
</dbReference>
<dbReference type="InterPro" id="IPR000294">
    <property type="entry name" value="GLA_domain"/>
</dbReference>
<evidence type="ECO:0000256" key="2">
    <source>
        <dbReference type="ARBA" id="ARBA00022525"/>
    </source>
</evidence>
<dbReference type="InterPro" id="IPR033116">
    <property type="entry name" value="TRYPSIN_SER"/>
</dbReference>
<dbReference type="Pfam" id="PF00089">
    <property type="entry name" value="Trypsin"/>
    <property type="match status" value="1"/>
</dbReference>
<comment type="caution">
    <text evidence="13">The sequence shown here is derived from an EMBL/GenBank/DDBJ whole genome shotgun (WGS) entry which is preliminary data.</text>
</comment>
<comment type="caution">
    <text evidence="7">Lacks conserved residue(s) required for the propagation of feature annotation.</text>
</comment>
<evidence type="ECO:0000259" key="12">
    <source>
        <dbReference type="PROSITE" id="PS50998"/>
    </source>
</evidence>
<evidence type="ECO:0000313" key="14">
    <source>
        <dbReference type="Proteomes" id="UP000631391"/>
    </source>
</evidence>
<dbReference type="GO" id="GO:0004252">
    <property type="term" value="F:serine-type endopeptidase activity"/>
    <property type="evidence" value="ECO:0007669"/>
    <property type="project" value="InterPro"/>
</dbReference>
<dbReference type="SUPFAM" id="SSF57630">
    <property type="entry name" value="GLA-domain"/>
    <property type="match status" value="1"/>
</dbReference>
<dbReference type="PIRSF" id="PIRSF001143">
    <property type="entry name" value="Factor_X"/>
    <property type="match status" value="1"/>
</dbReference>
<dbReference type="Gene3D" id="2.10.25.10">
    <property type="entry name" value="Laminin"/>
    <property type="match status" value="2"/>
</dbReference>
<evidence type="ECO:0000259" key="10">
    <source>
        <dbReference type="PROSITE" id="PS50026"/>
    </source>
</evidence>
<dbReference type="InterPro" id="IPR050442">
    <property type="entry name" value="Peptidase_S1_coag_factors"/>
</dbReference>
<evidence type="ECO:0000256" key="8">
    <source>
        <dbReference type="RuleBase" id="RU363034"/>
    </source>
</evidence>
<dbReference type="PROSITE" id="PS50998">
    <property type="entry name" value="GLA_2"/>
    <property type="match status" value="1"/>
</dbReference>
<dbReference type="GO" id="GO:0007596">
    <property type="term" value="P:blood coagulation"/>
    <property type="evidence" value="ECO:0007669"/>
    <property type="project" value="InterPro"/>
</dbReference>
<evidence type="ECO:0000256" key="6">
    <source>
        <dbReference type="PIRSR" id="PIRSR001143-1"/>
    </source>
</evidence>
<keyword evidence="8" id="KW-0645">Protease</keyword>
<dbReference type="PROSITE" id="PS00135">
    <property type="entry name" value="TRYPSIN_SER"/>
    <property type="match status" value="1"/>
</dbReference>
<dbReference type="SMART" id="SM00069">
    <property type="entry name" value="GLA"/>
    <property type="match status" value="1"/>
</dbReference>
<dbReference type="InterPro" id="IPR001254">
    <property type="entry name" value="Trypsin_dom"/>
</dbReference>
<dbReference type="PRINTS" id="PR00722">
    <property type="entry name" value="CHYMOTRYPSIN"/>
</dbReference>
<evidence type="ECO:0000256" key="7">
    <source>
        <dbReference type="PROSITE-ProRule" id="PRU00076"/>
    </source>
</evidence>
<dbReference type="AlphaFoldDB" id="A0A851B4F6"/>
<dbReference type="Pfam" id="PF00594">
    <property type="entry name" value="Gla"/>
    <property type="match status" value="1"/>
</dbReference>
<dbReference type="SMART" id="SM00181">
    <property type="entry name" value="EGF"/>
    <property type="match status" value="2"/>
</dbReference>
<dbReference type="PRINTS" id="PR00001">
    <property type="entry name" value="GLABLOOD"/>
</dbReference>
<dbReference type="InterPro" id="IPR018114">
    <property type="entry name" value="TRYPSIN_HIS"/>
</dbReference>
<keyword evidence="4 7" id="KW-1015">Disulfide bond</keyword>
<name>A0A851B4F6_PICGY</name>
<dbReference type="InterPro" id="IPR035972">
    <property type="entry name" value="GLA-like_dom_SF"/>
</dbReference>
<feature type="active site" description="Charge relay system" evidence="6">
    <location>
        <position position="432"/>
    </location>
</feature>
<keyword evidence="2" id="KW-0964">Secreted</keyword>
<dbReference type="Proteomes" id="UP000631391">
    <property type="component" value="Unassembled WGS sequence"/>
</dbReference>
<organism evidence="13 14">
    <name type="scientific">Picathartes gymnocephalus</name>
    <name type="common">White-necked rockfowl</name>
    <dbReference type="NCBI Taxonomy" id="175131"/>
    <lineage>
        <taxon>Eukaryota</taxon>
        <taxon>Metazoa</taxon>
        <taxon>Chordata</taxon>
        <taxon>Craniata</taxon>
        <taxon>Vertebrata</taxon>
        <taxon>Euteleostomi</taxon>
        <taxon>Archelosauria</taxon>
        <taxon>Archosauria</taxon>
        <taxon>Dinosauria</taxon>
        <taxon>Saurischia</taxon>
        <taxon>Theropoda</taxon>
        <taxon>Coelurosauria</taxon>
        <taxon>Aves</taxon>
        <taxon>Neognathae</taxon>
        <taxon>Neoaves</taxon>
        <taxon>Telluraves</taxon>
        <taxon>Australaves</taxon>
        <taxon>Passeriformes</taxon>
        <taxon>Picathartidae</taxon>
        <taxon>Picathartes</taxon>
    </lineage>
</organism>
<evidence type="ECO:0000256" key="5">
    <source>
        <dbReference type="ARBA" id="ARBA00023180"/>
    </source>
</evidence>
<evidence type="ECO:0000256" key="3">
    <source>
        <dbReference type="ARBA" id="ARBA00022536"/>
    </source>
</evidence>
<evidence type="ECO:0000259" key="11">
    <source>
        <dbReference type="PROSITE" id="PS50240"/>
    </source>
</evidence>
<feature type="disulfide bond" evidence="7">
    <location>
        <begin position="111"/>
        <end position="120"/>
    </location>
</feature>
<dbReference type="Pfam" id="PF14670">
    <property type="entry name" value="FXa_inhibition"/>
    <property type="match status" value="1"/>
</dbReference>
<dbReference type="CDD" id="cd00190">
    <property type="entry name" value="Tryp_SPc"/>
    <property type="match status" value="1"/>
</dbReference>